<dbReference type="AlphaFoldDB" id="A0A2I4CMP9"/>
<dbReference type="InParanoid" id="A0A2I4CMP9"/>
<feature type="region of interest" description="Disordered" evidence="1">
    <location>
        <begin position="60"/>
        <end position="84"/>
    </location>
</feature>
<evidence type="ECO:0000313" key="3">
    <source>
        <dbReference type="RefSeq" id="XP_013881264.1"/>
    </source>
</evidence>
<feature type="region of interest" description="Disordered" evidence="1">
    <location>
        <begin position="1"/>
        <end position="33"/>
    </location>
</feature>
<protein>
    <submittedName>
        <fullName evidence="3">Protein phosphatase 1 regulatory subunit 37</fullName>
    </submittedName>
</protein>
<gene>
    <name evidence="3" type="primary">LOC106530226</name>
</gene>
<dbReference type="KEGG" id="alim:106530226"/>
<dbReference type="Proteomes" id="UP000192220">
    <property type="component" value="Unplaced"/>
</dbReference>
<feature type="region of interest" description="Disordered" evidence="1">
    <location>
        <begin position="197"/>
        <end position="228"/>
    </location>
</feature>
<keyword evidence="2" id="KW-1185">Reference proteome</keyword>
<organism evidence="2 3">
    <name type="scientific">Austrofundulus limnaeus</name>
    <name type="common">Annual killifish</name>
    <dbReference type="NCBI Taxonomy" id="52670"/>
    <lineage>
        <taxon>Eukaryota</taxon>
        <taxon>Metazoa</taxon>
        <taxon>Chordata</taxon>
        <taxon>Craniata</taxon>
        <taxon>Vertebrata</taxon>
        <taxon>Euteleostomi</taxon>
        <taxon>Actinopterygii</taxon>
        <taxon>Neopterygii</taxon>
        <taxon>Teleostei</taxon>
        <taxon>Neoteleostei</taxon>
        <taxon>Acanthomorphata</taxon>
        <taxon>Ovalentaria</taxon>
        <taxon>Atherinomorphae</taxon>
        <taxon>Cyprinodontiformes</taxon>
        <taxon>Rivulidae</taxon>
        <taxon>Austrofundulus</taxon>
    </lineage>
</organism>
<dbReference type="RefSeq" id="XP_013881264.1">
    <property type="nucleotide sequence ID" value="XM_014025810.1"/>
</dbReference>
<accession>A0A2I4CMP9</accession>
<feature type="compositionally biased region" description="Low complexity" evidence="1">
    <location>
        <begin position="14"/>
        <end position="26"/>
    </location>
</feature>
<dbReference type="OrthoDB" id="5990634at2759"/>
<reference evidence="3" key="1">
    <citation type="submission" date="2025-08" db="UniProtKB">
        <authorList>
            <consortium name="RefSeq"/>
        </authorList>
    </citation>
    <scope>IDENTIFICATION</scope>
</reference>
<evidence type="ECO:0000256" key="1">
    <source>
        <dbReference type="SAM" id="MobiDB-lite"/>
    </source>
</evidence>
<sequence length="293" mass="32578">MSAHLPPAPAYTFGAVSSAAGPPGSAFQEPDPDFLRRARPERVVSARQSLFKYKAVSFTAGPPGSELTEPEPVRQSPAAAYRPAGVSARPAPRFRRKVCYFSDSDSIDQMREETYRRSQLCAEAAVDRVERLRDDDSDHYSVPSGPCFMELSLERCPRPLNITAACDIKPDRAHHEGPPSPPAVPQMYSAVSLHSFVKDVPAPPPPPPAEADLPPAVTRSRDPDPEELKKKWTKIFQLQRSDGFWELTTDLGQMIRLNVDVFANVFLLHPHLLQPRQIFLLLLPDPEIQILKS</sequence>
<proteinExistence type="predicted"/>
<feature type="compositionally biased region" description="Basic and acidic residues" evidence="1">
    <location>
        <begin position="219"/>
        <end position="228"/>
    </location>
</feature>
<name>A0A2I4CMP9_AUSLI</name>
<dbReference type="GeneID" id="106530226"/>
<evidence type="ECO:0000313" key="2">
    <source>
        <dbReference type="Proteomes" id="UP000192220"/>
    </source>
</evidence>